<organism evidence="1 2">
    <name type="scientific">Canavalia gladiata</name>
    <name type="common">Sword bean</name>
    <name type="synonym">Dolichos gladiatus</name>
    <dbReference type="NCBI Taxonomy" id="3824"/>
    <lineage>
        <taxon>Eukaryota</taxon>
        <taxon>Viridiplantae</taxon>
        <taxon>Streptophyta</taxon>
        <taxon>Embryophyta</taxon>
        <taxon>Tracheophyta</taxon>
        <taxon>Spermatophyta</taxon>
        <taxon>Magnoliopsida</taxon>
        <taxon>eudicotyledons</taxon>
        <taxon>Gunneridae</taxon>
        <taxon>Pentapetalae</taxon>
        <taxon>rosids</taxon>
        <taxon>fabids</taxon>
        <taxon>Fabales</taxon>
        <taxon>Fabaceae</taxon>
        <taxon>Papilionoideae</taxon>
        <taxon>50 kb inversion clade</taxon>
        <taxon>NPAAA clade</taxon>
        <taxon>indigoferoid/millettioid clade</taxon>
        <taxon>Phaseoleae</taxon>
        <taxon>Canavalia</taxon>
    </lineage>
</organism>
<dbReference type="Proteomes" id="UP001367508">
    <property type="component" value="Unassembled WGS sequence"/>
</dbReference>
<evidence type="ECO:0000313" key="2">
    <source>
        <dbReference type="Proteomes" id="UP001367508"/>
    </source>
</evidence>
<name>A0AAN9LNA9_CANGL</name>
<keyword evidence="2" id="KW-1185">Reference proteome</keyword>
<comment type="caution">
    <text evidence="1">The sequence shown here is derived from an EMBL/GenBank/DDBJ whole genome shotgun (WGS) entry which is preliminary data.</text>
</comment>
<dbReference type="AlphaFoldDB" id="A0AAN9LNA9"/>
<dbReference type="EMBL" id="JAYMYQ010000004">
    <property type="protein sequence ID" value="KAK7339162.1"/>
    <property type="molecule type" value="Genomic_DNA"/>
</dbReference>
<gene>
    <name evidence="1" type="ORF">VNO77_19813</name>
</gene>
<protein>
    <submittedName>
        <fullName evidence="1">Uncharacterized protein</fullName>
    </submittedName>
</protein>
<evidence type="ECO:0000313" key="1">
    <source>
        <dbReference type="EMBL" id="KAK7339162.1"/>
    </source>
</evidence>
<accession>A0AAN9LNA9</accession>
<reference evidence="1 2" key="1">
    <citation type="submission" date="2024-01" db="EMBL/GenBank/DDBJ databases">
        <title>The genomes of 5 underutilized Papilionoideae crops provide insights into root nodulation and disease resistanc.</title>
        <authorList>
            <person name="Jiang F."/>
        </authorList>
    </citation>
    <scope>NUCLEOTIDE SEQUENCE [LARGE SCALE GENOMIC DNA]</scope>
    <source>
        <strain evidence="1">LVBAO_FW01</strain>
        <tissue evidence="1">Leaves</tissue>
    </source>
</reference>
<proteinExistence type="predicted"/>
<sequence length="189" mass="20795">MFSNYIDYSSKVNNSIYQKALNSTWFPNLLPSHKQPSTWNSPSYGSLVATAKEPETHECLRSTTTMEIHSLPALGKAKGHPPKCYDSQDFPQSVTGLYPSKRNVPGVIPIRIGTGSLSYFDLDLSWHLCYLGVRTMVPIPVGIEIEAGWLGVRTSVIKPSGGLESVKVVQHGSLVDYQILGVNSTRNQT</sequence>